<comment type="subcellular location">
    <subcellularLocation>
        <location evidence="1">Membrane</location>
        <topology evidence="1">Single-pass membrane protein</topology>
    </subcellularLocation>
</comment>
<dbReference type="GO" id="GO:0016020">
    <property type="term" value="C:membrane"/>
    <property type="evidence" value="ECO:0007669"/>
    <property type="project" value="UniProtKB-SubCell"/>
</dbReference>
<evidence type="ECO:0000256" key="2">
    <source>
        <dbReference type="ARBA" id="ARBA00022676"/>
    </source>
</evidence>
<reference evidence="7" key="2">
    <citation type="submission" date="2014-09" db="EMBL/GenBank/DDBJ databases">
        <title>Criblamydia sequanensis harbors a mega-plasmid encoding arsenite resistance.</title>
        <authorList>
            <person name="Bertelli C."/>
            <person name="Goesmann A."/>
            <person name="Greub G."/>
        </authorList>
    </citation>
    <scope>NUCLEOTIDE SEQUENCE [LARGE SCALE GENOMIC DNA]</scope>
    <source>
        <strain evidence="7">CRIB-18</strain>
    </source>
</reference>
<keyword evidence="4" id="KW-0812">Transmembrane</keyword>
<dbReference type="PANTHER" id="PTHR21461:SF69">
    <property type="entry name" value="GLYCOSYLTRANSFERASE FAMILY 92 PROTEIN"/>
    <property type="match status" value="1"/>
</dbReference>
<dbReference type="PANTHER" id="PTHR21461">
    <property type="entry name" value="GLYCOSYLTRANSFERASE FAMILY 92 PROTEIN"/>
    <property type="match status" value="1"/>
</dbReference>
<evidence type="ECO:0000256" key="4">
    <source>
        <dbReference type="ARBA" id="ARBA00022692"/>
    </source>
</evidence>
<keyword evidence="5" id="KW-1133">Transmembrane helix</keyword>
<dbReference type="Pfam" id="PF01697">
    <property type="entry name" value="Glyco_transf_92"/>
    <property type="match status" value="1"/>
</dbReference>
<protein>
    <submittedName>
        <fullName evidence="7">Glycosyltransferase</fullName>
        <ecNumber evidence="7">2.4.1.-</ecNumber>
    </submittedName>
</protein>
<dbReference type="GO" id="GO:0005737">
    <property type="term" value="C:cytoplasm"/>
    <property type="evidence" value="ECO:0007669"/>
    <property type="project" value="TreeGrafter"/>
</dbReference>
<dbReference type="InterPro" id="IPR029044">
    <property type="entry name" value="Nucleotide-diphossugar_trans"/>
</dbReference>
<reference evidence="7" key="1">
    <citation type="submission" date="2013-12" db="EMBL/GenBank/DDBJ databases">
        <authorList>
            <person name="Linke B."/>
        </authorList>
    </citation>
    <scope>NUCLEOTIDE SEQUENCE [LARGE SCALE GENOMIC DNA]</scope>
    <source>
        <strain evidence="7">CRIB-18</strain>
    </source>
</reference>
<dbReference type="EMBL" id="CCEJ010000007">
    <property type="protein sequence ID" value="CDR34361.1"/>
    <property type="molecule type" value="Genomic_DNA"/>
</dbReference>
<gene>
    <name evidence="7" type="ORF">CSEC_1547</name>
</gene>
<dbReference type="Proteomes" id="UP000031552">
    <property type="component" value="Unassembled WGS sequence"/>
</dbReference>
<dbReference type="OrthoDB" id="1997677at2"/>
<evidence type="ECO:0000256" key="1">
    <source>
        <dbReference type="ARBA" id="ARBA00004167"/>
    </source>
</evidence>
<sequence>MANIPSKLYQFLKKNLKSRSLNFVQTLYKGRLPSLKVNLKNELHSDEFQNLGLNKLSTKELENLNHYLTNRPRSFLDAFPFCHGENKLTWTFKTTIVSKETQKPSFLTLSTIFQNEADFLVEWLEYHMLQGTDHFLLYNHFSTDNYLEVLGPYIEKGWVTLIEWPYVDYPKAQLDAYSHALTYLEGKTTWAAFVDIDEFLVPHEKATTVDFLKDYEEFAGIAINWQLFGTSNLEVLPKKAPLIEHLTHKFTSSFHDPEWNSNHYTKCIVKPSLIDKTCYSPHIFKPIEGYKICDPDKNILKETDVSNPRMPLSKIQLNHYWFRTHDWFYKNKVERRRLVGENYSSEKLDLLIKSANEVEDKSILKFLPDLKKALQSVRH</sequence>
<accession>A0A090CZK2</accession>
<keyword evidence="3 7" id="KW-0808">Transferase</keyword>
<evidence type="ECO:0000313" key="7">
    <source>
        <dbReference type="EMBL" id="CDR34361.1"/>
    </source>
</evidence>
<keyword evidence="6" id="KW-0472">Membrane</keyword>
<dbReference type="AlphaFoldDB" id="A0A090CZK2"/>
<evidence type="ECO:0000313" key="8">
    <source>
        <dbReference type="Proteomes" id="UP000031552"/>
    </source>
</evidence>
<dbReference type="STRING" id="1437425.CSEC_1547"/>
<keyword evidence="8" id="KW-1185">Reference proteome</keyword>
<dbReference type="GO" id="GO:0016757">
    <property type="term" value="F:glycosyltransferase activity"/>
    <property type="evidence" value="ECO:0007669"/>
    <property type="project" value="UniProtKB-KW"/>
</dbReference>
<dbReference type="RefSeq" id="WP_053331899.1">
    <property type="nucleotide sequence ID" value="NZ_CCEJ010000007.1"/>
</dbReference>
<proteinExistence type="predicted"/>
<dbReference type="SUPFAM" id="SSF53448">
    <property type="entry name" value="Nucleotide-diphospho-sugar transferases"/>
    <property type="match status" value="1"/>
</dbReference>
<evidence type="ECO:0000256" key="6">
    <source>
        <dbReference type="ARBA" id="ARBA00023136"/>
    </source>
</evidence>
<evidence type="ECO:0000256" key="5">
    <source>
        <dbReference type="ARBA" id="ARBA00022989"/>
    </source>
</evidence>
<keyword evidence="2 7" id="KW-0328">Glycosyltransferase</keyword>
<dbReference type="eggNOG" id="COG0463">
    <property type="taxonomic scope" value="Bacteria"/>
</dbReference>
<dbReference type="EC" id="2.4.1.-" evidence="7"/>
<evidence type="ECO:0000256" key="3">
    <source>
        <dbReference type="ARBA" id="ARBA00022679"/>
    </source>
</evidence>
<organism evidence="7 8">
    <name type="scientific">Candidatus Criblamydia sequanensis CRIB-18</name>
    <dbReference type="NCBI Taxonomy" id="1437425"/>
    <lineage>
        <taxon>Bacteria</taxon>
        <taxon>Pseudomonadati</taxon>
        <taxon>Chlamydiota</taxon>
        <taxon>Chlamydiia</taxon>
        <taxon>Parachlamydiales</taxon>
        <taxon>Candidatus Criblamydiaceae</taxon>
        <taxon>Candidatus Criblamydia</taxon>
    </lineage>
</organism>
<comment type="caution">
    <text evidence="7">The sequence shown here is derived from an EMBL/GenBank/DDBJ whole genome shotgun (WGS) entry which is preliminary data.</text>
</comment>
<name>A0A090CZK2_9BACT</name>
<dbReference type="InterPro" id="IPR008166">
    <property type="entry name" value="Glyco_transf_92"/>
</dbReference>